<feature type="transmembrane region" description="Helical" evidence="1">
    <location>
        <begin position="68"/>
        <end position="93"/>
    </location>
</feature>
<dbReference type="PANTHER" id="PTHR38095">
    <property type="entry name" value="ANAEROBIC DIMETHYL SULFOXIDE REDUCTASE CHAIN YNFH"/>
    <property type="match status" value="1"/>
</dbReference>
<name>A0A5M6IIH7_9PROT</name>
<dbReference type="OrthoDB" id="9180603at2"/>
<protein>
    <submittedName>
        <fullName evidence="2">Dimethyl sulfoxide reductase</fullName>
    </submittedName>
</protein>
<dbReference type="AlphaFoldDB" id="A0A5M6IIH7"/>
<dbReference type="Pfam" id="PF04976">
    <property type="entry name" value="DmsC"/>
    <property type="match status" value="1"/>
</dbReference>
<dbReference type="GO" id="GO:0005886">
    <property type="term" value="C:plasma membrane"/>
    <property type="evidence" value="ECO:0007669"/>
    <property type="project" value="TreeGrafter"/>
</dbReference>
<gene>
    <name evidence="2" type="ORF">F1189_30880</name>
</gene>
<keyword evidence="1" id="KW-0812">Transmembrane</keyword>
<feature type="transmembrane region" description="Helical" evidence="1">
    <location>
        <begin position="113"/>
        <end position="131"/>
    </location>
</feature>
<dbReference type="GO" id="GO:0009389">
    <property type="term" value="F:dimethyl sulfoxide reductase activity"/>
    <property type="evidence" value="ECO:0007669"/>
    <property type="project" value="TreeGrafter"/>
</dbReference>
<proteinExistence type="predicted"/>
<feature type="transmembrane region" description="Helical" evidence="1">
    <location>
        <begin position="261"/>
        <end position="282"/>
    </location>
</feature>
<dbReference type="PANTHER" id="PTHR38095:SF2">
    <property type="entry name" value="ANAEROBIC DIMETHYL SULFOXIDE REDUCTASE CHAIN C"/>
    <property type="match status" value="1"/>
</dbReference>
<evidence type="ECO:0000313" key="2">
    <source>
        <dbReference type="EMBL" id="KAA5608060.1"/>
    </source>
</evidence>
<dbReference type="InterPro" id="IPR007059">
    <property type="entry name" value="DmsC"/>
</dbReference>
<feature type="transmembrane region" description="Helical" evidence="1">
    <location>
        <begin position="138"/>
        <end position="159"/>
    </location>
</feature>
<dbReference type="GO" id="GO:0019645">
    <property type="term" value="P:anaerobic electron transport chain"/>
    <property type="evidence" value="ECO:0007669"/>
    <property type="project" value="InterPro"/>
</dbReference>
<dbReference type="GO" id="GO:0009390">
    <property type="term" value="C:dimethyl sulfoxide reductase complex"/>
    <property type="evidence" value="ECO:0007669"/>
    <property type="project" value="TreeGrafter"/>
</dbReference>
<reference evidence="2 3" key="1">
    <citation type="submission" date="2019-09" db="EMBL/GenBank/DDBJ databases">
        <title>Genome sequence of Rhodovastum atsumiense, a diverse member of the Acetobacteraceae family of non-sulfur purple photosynthetic bacteria.</title>
        <authorList>
            <person name="Meyer T."/>
            <person name="Kyndt J."/>
        </authorList>
    </citation>
    <scope>NUCLEOTIDE SEQUENCE [LARGE SCALE GENOMIC DNA]</scope>
    <source>
        <strain evidence="2 3">DSM 21279</strain>
    </source>
</reference>
<organism evidence="2 3">
    <name type="scientific">Rhodovastum atsumiense</name>
    <dbReference type="NCBI Taxonomy" id="504468"/>
    <lineage>
        <taxon>Bacteria</taxon>
        <taxon>Pseudomonadati</taxon>
        <taxon>Pseudomonadota</taxon>
        <taxon>Alphaproteobacteria</taxon>
        <taxon>Acetobacterales</taxon>
        <taxon>Acetobacteraceae</taxon>
        <taxon>Rhodovastum</taxon>
    </lineage>
</organism>
<keyword evidence="3" id="KW-1185">Reference proteome</keyword>
<feature type="transmembrane region" description="Helical" evidence="1">
    <location>
        <begin position="33"/>
        <end position="56"/>
    </location>
</feature>
<feature type="transmembrane region" description="Helical" evidence="1">
    <location>
        <begin position="289"/>
        <end position="309"/>
    </location>
</feature>
<dbReference type="EMBL" id="VWPK01000110">
    <property type="protein sequence ID" value="KAA5608060.1"/>
    <property type="molecule type" value="Genomic_DNA"/>
</dbReference>
<keyword evidence="1" id="KW-1133">Transmembrane helix</keyword>
<sequence length="314" mass="32799">MACQIRPSPARTWWFGRMPAARRRDAPMHDWPLVIFTLCLQASAGLAVLGLADCALLRGEARAARLPVLLPMLGGAGLLAIAGLAASFGHLGYPLNAPNAIRNLGSSWLSREILATSAYIGVVCLAFLATWRAGRVRLPWLTVAAVAGLAATWCMGEVYRSTSVAAWTTPATHLGFFGCLVVLGAVLGLWLGAHRAAAAAGVQASQRLLALAVVAVAVSLLVQLVAWPDYLLAVHAPAVEVGRTFPIASAAALDAHADLRLVRWSVAGVGCLGLAWAAWGALRPATRIGLLAVASALLLVGELAGRYLFFAIHG</sequence>
<accession>A0A5M6IIH7</accession>
<keyword evidence="1" id="KW-0472">Membrane</keyword>
<dbReference type="Proteomes" id="UP000325255">
    <property type="component" value="Unassembled WGS sequence"/>
</dbReference>
<comment type="caution">
    <text evidence="2">The sequence shown here is derived from an EMBL/GenBank/DDBJ whole genome shotgun (WGS) entry which is preliminary data.</text>
</comment>
<evidence type="ECO:0000313" key="3">
    <source>
        <dbReference type="Proteomes" id="UP000325255"/>
    </source>
</evidence>
<feature type="transmembrane region" description="Helical" evidence="1">
    <location>
        <begin position="171"/>
        <end position="192"/>
    </location>
</feature>
<evidence type="ECO:0000256" key="1">
    <source>
        <dbReference type="SAM" id="Phobius"/>
    </source>
</evidence>
<feature type="transmembrane region" description="Helical" evidence="1">
    <location>
        <begin position="208"/>
        <end position="227"/>
    </location>
</feature>